<accession>A0ACC1YRL1</accession>
<comment type="caution">
    <text evidence="1">The sequence shown here is derived from an EMBL/GenBank/DDBJ whole genome shotgun (WGS) entry which is preliminary data.</text>
</comment>
<keyword evidence="2" id="KW-1185">Reference proteome</keyword>
<reference evidence="1 2" key="1">
    <citation type="journal article" date="2023" name="Science">
        <title>Complex scaffold remodeling in plant triterpene biosynthesis.</title>
        <authorList>
            <person name="De La Pena R."/>
            <person name="Hodgson H."/>
            <person name="Liu J.C."/>
            <person name="Stephenson M.J."/>
            <person name="Martin A.C."/>
            <person name="Owen C."/>
            <person name="Harkess A."/>
            <person name="Leebens-Mack J."/>
            <person name="Jimenez L.E."/>
            <person name="Osbourn A."/>
            <person name="Sattely E.S."/>
        </authorList>
    </citation>
    <scope>NUCLEOTIDE SEQUENCE [LARGE SCALE GENOMIC DNA]</scope>
    <source>
        <strain evidence="2">cv. JPN11</strain>
        <tissue evidence="1">Leaf</tissue>
    </source>
</reference>
<organism evidence="1 2">
    <name type="scientific">Melia azedarach</name>
    <name type="common">Chinaberry tree</name>
    <dbReference type="NCBI Taxonomy" id="155640"/>
    <lineage>
        <taxon>Eukaryota</taxon>
        <taxon>Viridiplantae</taxon>
        <taxon>Streptophyta</taxon>
        <taxon>Embryophyta</taxon>
        <taxon>Tracheophyta</taxon>
        <taxon>Spermatophyta</taxon>
        <taxon>Magnoliopsida</taxon>
        <taxon>eudicotyledons</taxon>
        <taxon>Gunneridae</taxon>
        <taxon>Pentapetalae</taxon>
        <taxon>rosids</taxon>
        <taxon>malvids</taxon>
        <taxon>Sapindales</taxon>
        <taxon>Meliaceae</taxon>
        <taxon>Melia</taxon>
    </lineage>
</organism>
<dbReference type="Proteomes" id="UP001164539">
    <property type="component" value="Chromosome 2"/>
</dbReference>
<protein>
    <submittedName>
        <fullName evidence="1">(R)-specific enoyl-CoA hydratase</fullName>
    </submittedName>
</protein>
<gene>
    <name evidence="1" type="ORF">OWV82_004763</name>
</gene>
<dbReference type="EMBL" id="CM051395">
    <property type="protein sequence ID" value="KAJ4725979.1"/>
    <property type="molecule type" value="Genomic_DNA"/>
</dbReference>
<name>A0ACC1YRL1_MELAZ</name>
<evidence type="ECO:0000313" key="2">
    <source>
        <dbReference type="Proteomes" id="UP001164539"/>
    </source>
</evidence>
<proteinExistence type="predicted"/>
<evidence type="ECO:0000313" key="1">
    <source>
        <dbReference type="EMBL" id="KAJ4725979.1"/>
    </source>
</evidence>
<sequence length="167" mass="18909">MFIKSLVPSKLPLWRCFSSLEPRIPRTGDILRQTRIYSSEDVLEYSKVSHDSNPVHFDPQFARNAGFDDRLVHGMLVAALFPRIISSHFPGAIYASQTLHFKLPVYIGDEVLGEIQTLNVRETKKRYLVKFSTKCVKNGQLLVLDGEAMAIVPTLALEQMQSMADRS</sequence>